<organism evidence="2 3">
    <name type="scientific">Sulfitobacter albidus</name>
    <dbReference type="NCBI Taxonomy" id="2829501"/>
    <lineage>
        <taxon>Bacteria</taxon>
        <taxon>Pseudomonadati</taxon>
        <taxon>Pseudomonadota</taxon>
        <taxon>Alphaproteobacteria</taxon>
        <taxon>Rhodobacterales</taxon>
        <taxon>Roseobacteraceae</taxon>
        <taxon>Sulfitobacter</taxon>
    </lineage>
</organism>
<dbReference type="KEGG" id="sual:KDD17_06500"/>
<proteinExistence type="predicted"/>
<gene>
    <name evidence="2" type="ORF">KDD17_06500</name>
</gene>
<dbReference type="RefSeq" id="WP_212705804.1">
    <property type="nucleotide sequence ID" value="NZ_CP073581.1"/>
</dbReference>
<keyword evidence="1" id="KW-0472">Membrane</keyword>
<evidence type="ECO:0000313" key="3">
    <source>
        <dbReference type="Proteomes" id="UP000683291"/>
    </source>
</evidence>
<keyword evidence="3" id="KW-1185">Reference proteome</keyword>
<dbReference type="Proteomes" id="UP000683291">
    <property type="component" value="Chromosome 1"/>
</dbReference>
<feature type="transmembrane region" description="Helical" evidence="1">
    <location>
        <begin position="20"/>
        <end position="39"/>
    </location>
</feature>
<dbReference type="EMBL" id="CP073581">
    <property type="protein sequence ID" value="QUJ77610.1"/>
    <property type="molecule type" value="Genomic_DNA"/>
</dbReference>
<name>A0A975JGM3_9RHOB</name>
<evidence type="ECO:0000313" key="2">
    <source>
        <dbReference type="EMBL" id="QUJ77610.1"/>
    </source>
</evidence>
<protein>
    <submittedName>
        <fullName evidence="2">Uncharacterized protein</fullName>
    </submittedName>
</protein>
<reference evidence="2" key="1">
    <citation type="submission" date="2021-04" db="EMBL/GenBank/DDBJ databases">
        <title>Complete genome sequence for Sulfitobacter sp. strain JK7-1.</title>
        <authorList>
            <person name="Park S.-J."/>
        </authorList>
    </citation>
    <scope>NUCLEOTIDE SEQUENCE</scope>
    <source>
        <strain evidence="2">JK7-1</strain>
    </source>
</reference>
<sequence length="69" mass="7645">MLDPRWLLRASLWVRNPPSLKRVILVFATIALALAIIGVEKLGFWPDWAQADRVPRGIGGVTPIDPKGD</sequence>
<dbReference type="AlphaFoldDB" id="A0A975JGM3"/>
<keyword evidence="1" id="KW-0812">Transmembrane</keyword>
<keyword evidence="1" id="KW-1133">Transmembrane helix</keyword>
<evidence type="ECO:0000256" key="1">
    <source>
        <dbReference type="SAM" id="Phobius"/>
    </source>
</evidence>
<accession>A0A975JGM3</accession>